<protein>
    <submittedName>
        <fullName evidence="1">Uncharacterized protein</fullName>
    </submittedName>
</protein>
<name>X0YFV0_9ZZZZ</name>
<gene>
    <name evidence="1" type="ORF">S01H1_65264</name>
</gene>
<comment type="caution">
    <text evidence="1">The sequence shown here is derived from an EMBL/GenBank/DDBJ whole genome shotgun (WGS) entry which is preliminary data.</text>
</comment>
<organism evidence="1">
    <name type="scientific">marine sediment metagenome</name>
    <dbReference type="NCBI Taxonomy" id="412755"/>
    <lineage>
        <taxon>unclassified sequences</taxon>
        <taxon>metagenomes</taxon>
        <taxon>ecological metagenomes</taxon>
    </lineage>
</organism>
<proteinExistence type="predicted"/>
<sequence>ADPTQLARLDRLQAQEQSSFVGGAQTDWERNKNLGVTGLAQN</sequence>
<dbReference type="AlphaFoldDB" id="X0YFV0"/>
<accession>X0YFV0</accession>
<evidence type="ECO:0000313" key="1">
    <source>
        <dbReference type="EMBL" id="GAG35711.1"/>
    </source>
</evidence>
<dbReference type="EMBL" id="BARS01043072">
    <property type="protein sequence ID" value="GAG35711.1"/>
    <property type="molecule type" value="Genomic_DNA"/>
</dbReference>
<feature type="non-terminal residue" evidence="1">
    <location>
        <position position="1"/>
    </location>
</feature>
<reference evidence="1" key="1">
    <citation type="journal article" date="2014" name="Front. Microbiol.">
        <title>High frequency of phylogenetically diverse reductive dehalogenase-homologous genes in deep subseafloor sedimentary metagenomes.</title>
        <authorList>
            <person name="Kawai M."/>
            <person name="Futagami T."/>
            <person name="Toyoda A."/>
            <person name="Takaki Y."/>
            <person name="Nishi S."/>
            <person name="Hori S."/>
            <person name="Arai W."/>
            <person name="Tsubouchi T."/>
            <person name="Morono Y."/>
            <person name="Uchiyama I."/>
            <person name="Ito T."/>
            <person name="Fujiyama A."/>
            <person name="Inagaki F."/>
            <person name="Takami H."/>
        </authorList>
    </citation>
    <scope>NUCLEOTIDE SEQUENCE</scope>
    <source>
        <strain evidence="1">Expedition CK06-06</strain>
    </source>
</reference>